<protein>
    <submittedName>
        <fullName evidence="2">Mlr6561 protein</fullName>
    </submittedName>
</protein>
<sequence length="128" mass="14189">MALSNGRHLAFPFRIGDDGRTVAPANDDAHVRDELLQLLLTSPAERLFLPEFGGGVRKLVFEPASEALRGVVKARITNGLTRWLGHRLTVELVEVLWDDAAATLEVTLKYRPAGSPDSRVIKFQRSSR</sequence>
<evidence type="ECO:0000313" key="2">
    <source>
        <dbReference type="EMBL" id="BAU75945.1"/>
    </source>
</evidence>
<dbReference type="EMBL" id="AP014862">
    <property type="protein sequence ID" value="BAU75945.1"/>
    <property type="molecule type" value="Genomic_DNA"/>
</dbReference>
<dbReference type="InterPro" id="IPR007048">
    <property type="entry name" value="IraD/Gp25-like"/>
</dbReference>
<dbReference type="Proteomes" id="UP000218554">
    <property type="component" value="Chromosome"/>
</dbReference>
<dbReference type="Pfam" id="PF04965">
    <property type="entry name" value="GPW_gp25"/>
    <property type="match status" value="1"/>
</dbReference>
<dbReference type="KEGG" id="pfuw:KF707C_42570"/>
<reference evidence="3" key="1">
    <citation type="submission" date="2015-05" db="EMBL/GenBank/DDBJ databases">
        <title>Draft genome sequencing of a biphenyl-degrading bacterium, Pseudomonas balearica KF707 (=NBRC110670).</title>
        <authorList>
            <person name="Kimura N."/>
            <person name="Hirose J."/>
            <person name="Watanabe T."/>
            <person name="Suenaga H."/>
            <person name="Fujihara H."/>
            <person name="Noguchi M."/>
            <person name="Hashimoto M."/>
            <person name="Shimodaira J."/>
            <person name="Tsuchikane K."/>
            <person name="Hosoyama A."/>
            <person name="Yamazoe A."/>
            <person name="Fujita N."/>
            <person name="Furukawa K."/>
        </authorList>
    </citation>
    <scope>NUCLEOTIDE SEQUENCE [LARGE SCALE GENOMIC DNA]</scope>
    <source>
        <strain evidence="3">DSM 10086 / NBRC 110670 / KF707</strain>
    </source>
</reference>
<dbReference type="RefSeq" id="WP_003450418.1">
    <property type="nucleotide sequence ID" value="NZ_AJMR01000110.1"/>
</dbReference>
<organism evidence="2 3">
    <name type="scientific">Metapseudomonas furukawaii</name>
    <name type="common">Pseudomonas furukawaii</name>
    <dbReference type="NCBI Taxonomy" id="1149133"/>
    <lineage>
        <taxon>Bacteria</taxon>
        <taxon>Pseudomonadati</taxon>
        <taxon>Pseudomonadota</taxon>
        <taxon>Gammaproteobacteria</taxon>
        <taxon>Pseudomonadales</taxon>
        <taxon>Pseudomonadaceae</taxon>
        <taxon>Metapseudomonas</taxon>
    </lineage>
</organism>
<proteinExistence type="predicted"/>
<feature type="domain" description="IraD/Gp25-like" evidence="1">
    <location>
        <begin position="27"/>
        <end position="111"/>
    </location>
</feature>
<name>A0AAD1C395_METFU</name>
<accession>A0AAD1C395</accession>
<dbReference type="AlphaFoldDB" id="A0AAD1C395"/>
<dbReference type="SUPFAM" id="SSF160719">
    <property type="entry name" value="gpW/gp25-like"/>
    <property type="match status" value="1"/>
</dbReference>
<dbReference type="Gene3D" id="3.10.450.40">
    <property type="match status" value="1"/>
</dbReference>
<evidence type="ECO:0000259" key="1">
    <source>
        <dbReference type="Pfam" id="PF04965"/>
    </source>
</evidence>
<reference evidence="2 3" key="2">
    <citation type="journal article" date="2017" name="Int. J. Syst. Evol. Microbiol.">
        <title>Pseudomonas furukawaii sp. nov., a polychlorinated biphenyl-degrading bacterium isolated from biphenyl-contaminated soil in Japan.</title>
        <authorList>
            <person name="Kimura N."/>
            <person name="Watanabe T."/>
            <person name="Suenaga H."/>
            <person name="Fujihara H."/>
            <person name="Futagami T."/>
            <person name="Goto M."/>
            <person name="Hanada S."/>
            <person name="Hirose J."/>
        </authorList>
    </citation>
    <scope>NUCLEOTIDE SEQUENCE [LARGE SCALE GENOMIC DNA]</scope>
    <source>
        <strain evidence="3">DSM 10086 / NBRC 110670 / KF707</strain>
    </source>
</reference>
<keyword evidence="3" id="KW-1185">Reference proteome</keyword>
<evidence type="ECO:0000313" key="3">
    <source>
        <dbReference type="Proteomes" id="UP000218554"/>
    </source>
</evidence>
<gene>
    <name evidence="2" type="ORF">KF707C_42570</name>
</gene>